<protein>
    <submittedName>
        <fullName evidence="2">Putative alpha-1,3-mannosyl-glycoprotein 4-beta-N-acetylglucosaminyltransferase</fullName>
    </submittedName>
</protein>
<gene>
    <name evidence="2" type="ORF">TNIN_182491</name>
</gene>
<keyword evidence="3" id="KW-1185">Reference proteome</keyword>
<feature type="domain" description="MGAT4 A/B/C C-terminal" evidence="1">
    <location>
        <begin position="77"/>
        <end position="162"/>
    </location>
</feature>
<reference evidence="2" key="1">
    <citation type="submission" date="2020-08" db="EMBL/GenBank/DDBJ databases">
        <title>Multicomponent nature underlies the extraordinary mechanical properties of spider dragline silk.</title>
        <authorList>
            <person name="Kono N."/>
            <person name="Nakamura H."/>
            <person name="Mori M."/>
            <person name="Yoshida Y."/>
            <person name="Ohtoshi R."/>
            <person name="Malay A.D."/>
            <person name="Moran D.A.P."/>
            <person name="Tomita M."/>
            <person name="Numata K."/>
            <person name="Arakawa K."/>
        </authorList>
    </citation>
    <scope>NUCLEOTIDE SEQUENCE</scope>
</reference>
<evidence type="ECO:0000313" key="2">
    <source>
        <dbReference type="EMBL" id="GFY64327.1"/>
    </source>
</evidence>
<dbReference type="Pfam" id="PF23524">
    <property type="entry name" value="MGAT4A_C"/>
    <property type="match status" value="1"/>
</dbReference>
<comment type="caution">
    <text evidence="2">The sequence shown here is derived from an EMBL/GenBank/DDBJ whole genome shotgun (WGS) entry which is preliminary data.</text>
</comment>
<evidence type="ECO:0000313" key="3">
    <source>
        <dbReference type="Proteomes" id="UP000886998"/>
    </source>
</evidence>
<dbReference type="Proteomes" id="UP000886998">
    <property type="component" value="Unassembled WGS sequence"/>
</dbReference>
<dbReference type="AlphaFoldDB" id="A0A8X7CGZ8"/>
<proteinExistence type="predicted"/>
<dbReference type="InterPro" id="IPR056576">
    <property type="entry name" value="MGAT4_A/B/C_C"/>
</dbReference>
<evidence type="ECO:0000259" key="1">
    <source>
        <dbReference type="Pfam" id="PF23524"/>
    </source>
</evidence>
<sequence>MYLLPYSGHLCHMISVGPLLPKEPVQAVTYCAEETNRNSNVIANKCSSSRVRVHEGLLHRNEIGRLVCRDLPPTYMYFFRSGCVDHPEDILVNASVQVLPAVAPKIPELIPYPNTSDRFLVVGSFSDTSGVAEGSIIPTVGPVTILRIHIDEEVDHWIALSEIILEAAPMQALMASVYNISYIFAPPTAETASELP</sequence>
<organism evidence="2 3">
    <name type="scientific">Trichonephila inaurata madagascariensis</name>
    <dbReference type="NCBI Taxonomy" id="2747483"/>
    <lineage>
        <taxon>Eukaryota</taxon>
        <taxon>Metazoa</taxon>
        <taxon>Ecdysozoa</taxon>
        <taxon>Arthropoda</taxon>
        <taxon>Chelicerata</taxon>
        <taxon>Arachnida</taxon>
        <taxon>Araneae</taxon>
        <taxon>Araneomorphae</taxon>
        <taxon>Entelegynae</taxon>
        <taxon>Araneoidea</taxon>
        <taxon>Nephilidae</taxon>
        <taxon>Trichonephila</taxon>
        <taxon>Trichonephila inaurata</taxon>
    </lineage>
</organism>
<dbReference type="EMBL" id="BMAV01015197">
    <property type="protein sequence ID" value="GFY64327.1"/>
    <property type="molecule type" value="Genomic_DNA"/>
</dbReference>
<name>A0A8X7CGZ8_9ARAC</name>
<dbReference type="OrthoDB" id="6433044at2759"/>
<accession>A0A8X7CGZ8</accession>